<accession>A0AAX6HSS4</accession>
<dbReference type="Gene3D" id="1.25.40.10">
    <property type="entry name" value="Tetratricopeptide repeat domain"/>
    <property type="match status" value="3"/>
</dbReference>
<reference evidence="5" key="1">
    <citation type="journal article" date="2023" name="GigaByte">
        <title>Genome assembly of the bearded iris, Iris pallida Lam.</title>
        <authorList>
            <person name="Bruccoleri R.E."/>
            <person name="Oakeley E.J."/>
            <person name="Faust A.M.E."/>
            <person name="Altorfer M."/>
            <person name="Dessus-Babus S."/>
            <person name="Burckhardt D."/>
            <person name="Oertli M."/>
            <person name="Naumann U."/>
            <person name="Petersen F."/>
            <person name="Wong J."/>
        </authorList>
    </citation>
    <scope>NUCLEOTIDE SEQUENCE</scope>
    <source>
        <strain evidence="5">GSM-AAB239-AS_SAM_17_03QT</strain>
    </source>
</reference>
<evidence type="ECO:0000256" key="3">
    <source>
        <dbReference type="PROSITE-ProRule" id="PRU00708"/>
    </source>
</evidence>
<feature type="repeat" description="PPR" evidence="3">
    <location>
        <begin position="243"/>
        <end position="277"/>
    </location>
</feature>
<evidence type="ECO:0000313" key="5">
    <source>
        <dbReference type="EMBL" id="KAJ6844099.1"/>
    </source>
</evidence>
<dbReference type="GO" id="GO:0003729">
    <property type="term" value="F:mRNA binding"/>
    <property type="evidence" value="ECO:0007669"/>
    <property type="project" value="InterPro"/>
</dbReference>
<proteinExistence type="inferred from homology"/>
<evidence type="ECO:0000256" key="1">
    <source>
        <dbReference type="ARBA" id="ARBA00007626"/>
    </source>
</evidence>
<feature type="repeat" description="PPR" evidence="3">
    <location>
        <begin position="419"/>
        <end position="453"/>
    </location>
</feature>
<feature type="repeat" description="PPR" evidence="3">
    <location>
        <begin position="137"/>
        <end position="171"/>
    </location>
</feature>
<sequence>MDALSSLSSPFLFPSPSTPHRPETRTRTRENFFSSVKKDSSSSSSSKEEEEEKKRRRKKKENGGPIGDQKKKLSLILREEAAILGVERKALGSAAKHTNLWPKAVLESLDDSISNHRWESALKIFGLLRKQQWYKPKSQTYARLLTMLGKCRQPEYATSLFEIMLSEGHKPTLDVYTSLVGAYGRSGLLNRALDIINEMKTISDCKPDAYTYTILINCCCKLHQFDQIPTLLTEMSYLGIGCSTVTYNTIIDGYGKARMLEEMESSLCNMLETGSCLPDVFTMNSIIWAYGDVGRISEMEKWYDEFQHMGIEPDVTTFNILIKSFGKGGMYEKMGSVLKFMKERFFSPTTVTFNIIIECFGRVKNIERMEYFFQLMKVQGVKPNSITYCSLINAYSTAGFLEKIPLMIRQIENSDVILDAPFFNCVISAYGQAGEIKIMEEMFLLMKGKKCKPDNITFASMVQAYRGLGMDEAAQELETKMNNMEKRVMVLT</sequence>
<dbReference type="PANTHER" id="PTHR47874">
    <property type="entry name" value="EXPRESSED PROTEIN"/>
    <property type="match status" value="1"/>
</dbReference>
<feature type="region of interest" description="Disordered" evidence="4">
    <location>
        <begin position="1"/>
        <end position="69"/>
    </location>
</feature>
<reference evidence="5" key="2">
    <citation type="submission" date="2023-04" db="EMBL/GenBank/DDBJ databases">
        <authorList>
            <person name="Bruccoleri R.E."/>
            <person name="Oakeley E.J."/>
            <person name="Faust A.-M."/>
            <person name="Dessus-Babus S."/>
            <person name="Altorfer M."/>
            <person name="Burckhardt D."/>
            <person name="Oertli M."/>
            <person name="Naumann U."/>
            <person name="Petersen F."/>
            <person name="Wong J."/>
        </authorList>
    </citation>
    <scope>NUCLEOTIDE SEQUENCE</scope>
    <source>
        <strain evidence="5">GSM-AAB239-AS_SAM_17_03QT</strain>
        <tissue evidence="5">Leaf</tissue>
    </source>
</reference>
<dbReference type="InterPro" id="IPR044179">
    <property type="entry name" value="PPR5-like"/>
</dbReference>
<dbReference type="Pfam" id="PF01535">
    <property type="entry name" value="PPR"/>
    <property type="match status" value="2"/>
</dbReference>
<feature type="repeat" description="PPR" evidence="3">
    <location>
        <begin position="279"/>
        <end position="313"/>
    </location>
</feature>
<comment type="similarity">
    <text evidence="1">Belongs to the PPR family. P subfamily.</text>
</comment>
<keyword evidence="6" id="KW-1185">Reference proteome</keyword>
<keyword evidence="2" id="KW-0677">Repeat</keyword>
<evidence type="ECO:0000313" key="6">
    <source>
        <dbReference type="Proteomes" id="UP001140949"/>
    </source>
</evidence>
<feature type="compositionally biased region" description="Low complexity" evidence="4">
    <location>
        <begin position="1"/>
        <end position="15"/>
    </location>
</feature>
<gene>
    <name evidence="5" type="ORF">M6B38_294350</name>
</gene>
<evidence type="ECO:0000256" key="4">
    <source>
        <dbReference type="SAM" id="MobiDB-lite"/>
    </source>
</evidence>
<feature type="compositionally biased region" description="Basic and acidic residues" evidence="4">
    <location>
        <begin position="20"/>
        <end position="40"/>
    </location>
</feature>
<dbReference type="AlphaFoldDB" id="A0AAX6HSS4"/>
<dbReference type="PANTHER" id="PTHR47874:SF6">
    <property type="entry name" value="PENTATRICOPEPTIDE REPEAT-CONTAINING PROTEIN"/>
    <property type="match status" value="1"/>
</dbReference>
<dbReference type="NCBIfam" id="TIGR00756">
    <property type="entry name" value="PPR"/>
    <property type="match status" value="7"/>
</dbReference>
<dbReference type="Pfam" id="PF13041">
    <property type="entry name" value="PPR_2"/>
    <property type="match status" value="4"/>
</dbReference>
<dbReference type="InterPro" id="IPR011990">
    <property type="entry name" value="TPR-like_helical_dom_sf"/>
</dbReference>
<evidence type="ECO:0000256" key="2">
    <source>
        <dbReference type="ARBA" id="ARBA00022737"/>
    </source>
</evidence>
<protein>
    <submittedName>
        <fullName evidence="5">Pentatricopeptide repeat-containing protein</fullName>
    </submittedName>
</protein>
<feature type="repeat" description="PPR" evidence="3">
    <location>
        <begin position="314"/>
        <end position="348"/>
    </location>
</feature>
<comment type="caution">
    <text evidence="5">The sequence shown here is derived from an EMBL/GenBank/DDBJ whole genome shotgun (WGS) entry which is preliminary data.</text>
</comment>
<dbReference type="PROSITE" id="PS51375">
    <property type="entry name" value="PPR"/>
    <property type="match status" value="7"/>
</dbReference>
<dbReference type="EMBL" id="JANAVB010006744">
    <property type="protein sequence ID" value="KAJ6844099.1"/>
    <property type="molecule type" value="Genomic_DNA"/>
</dbReference>
<organism evidence="5 6">
    <name type="scientific">Iris pallida</name>
    <name type="common">Sweet iris</name>
    <dbReference type="NCBI Taxonomy" id="29817"/>
    <lineage>
        <taxon>Eukaryota</taxon>
        <taxon>Viridiplantae</taxon>
        <taxon>Streptophyta</taxon>
        <taxon>Embryophyta</taxon>
        <taxon>Tracheophyta</taxon>
        <taxon>Spermatophyta</taxon>
        <taxon>Magnoliopsida</taxon>
        <taxon>Liliopsida</taxon>
        <taxon>Asparagales</taxon>
        <taxon>Iridaceae</taxon>
        <taxon>Iridoideae</taxon>
        <taxon>Irideae</taxon>
        <taxon>Iris</taxon>
    </lineage>
</organism>
<dbReference type="InterPro" id="IPR002885">
    <property type="entry name" value="PPR_rpt"/>
</dbReference>
<name>A0AAX6HSS4_IRIPA</name>
<feature type="repeat" description="PPR" evidence="3">
    <location>
        <begin position="349"/>
        <end position="383"/>
    </location>
</feature>
<feature type="repeat" description="PPR" evidence="3">
    <location>
        <begin position="208"/>
        <end position="242"/>
    </location>
</feature>
<dbReference type="Proteomes" id="UP001140949">
    <property type="component" value="Unassembled WGS sequence"/>
</dbReference>